<dbReference type="AlphaFoldDB" id="A0A7C9RX99"/>
<feature type="region of interest" description="Disordered" evidence="1">
    <location>
        <begin position="43"/>
        <end position="73"/>
    </location>
</feature>
<name>A0A7C9RX99_9PSEU</name>
<evidence type="ECO:0000256" key="2">
    <source>
        <dbReference type="SAM" id="Phobius"/>
    </source>
</evidence>
<evidence type="ECO:0000256" key="1">
    <source>
        <dbReference type="SAM" id="MobiDB-lite"/>
    </source>
</evidence>
<evidence type="ECO:0000313" key="3">
    <source>
        <dbReference type="EMBL" id="NGY65168.1"/>
    </source>
</evidence>
<dbReference type="Proteomes" id="UP000481360">
    <property type="component" value="Unassembled WGS sequence"/>
</dbReference>
<feature type="transmembrane region" description="Helical" evidence="2">
    <location>
        <begin position="74"/>
        <end position="93"/>
    </location>
</feature>
<evidence type="ECO:0000313" key="4">
    <source>
        <dbReference type="Proteomes" id="UP000481360"/>
    </source>
</evidence>
<sequence length="136" mass="14643">MPTKRLSFDEYGSSTAEDEFTEEAEPSYDSYYVVLPETVWKSEVDSSPVEVEDSADEDDDYKPPRREPMSTAKAGSIGGISAALVAGAIPAVVVDLLPAALAGGLAAGLFGGLMGRSLGIELQQRRARRREAEREF</sequence>
<keyword evidence="2" id="KW-1133">Transmembrane helix</keyword>
<protein>
    <submittedName>
        <fullName evidence="3">Uncharacterized protein</fullName>
    </submittedName>
</protein>
<comment type="caution">
    <text evidence="3">The sequence shown here is derived from an EMBL/GenBank/DDBJ whole genome shotgun (WGS) entry which is preliminary data.</text>
</comment>
<organism evidence="3 4">
    <name type="scientific">Lentzea alba</name>
    <dbReference type="NCBI Taxonomy" id="2714351"/>
    <lineage>
        <taxon>Bacteria</taxon>
        <taxon>Bacillati</taxon>
        <taxon>Actinomycetota</taxon>
        <taxon>Actinomycetes</taxon>
        <taxon>Pseudonocardiales</taxon>
        <taxon>Pseudonocardiaceae</taxon>
        <taxon>Lentzea</taxon>
    </lineage>
</organism>
<dbReference type="EMBL" id="JAAMPJ010000015">
    <property type="protein sequence ID" value="NGY65168.1"/>
    <property type="molecule type" value="Genomic_DNA"/>
</dbReference>
<feature type="transmembrane region" description="Helical" evidence="2">
    <location>
        <begin position="99"/>
        <end position="120"/>
    </location>
</feature>
<keyword evidence="4" id="KW-1185">Reference proteome</keyword>
<keyword evidence="2" id="KW-0472">Membrane</keyword>
<feature type="region of interest" description="Disordered" evidence="1">
    <location>
        <begin position="1"/>
        <end position="23"/>
    </location>
</feature>
<gene>
    <name evidence="3" type="ORF">G7043_40315</name>
</gene>
<dbReference type="RefSeq" id="WP_166053991.1">
    <property type="nucleotide sequence ID" value="NZ_JAAMPJ010000015.1"/>
</dbReference>
<accession>A0A7C9RX99</accession>
<proteinExistence type="predicted"/>
<keyword evidence="2" id="KW-0812">Transmembrane</keyword>
<reference evidence="3 4" key="1">
    <citation type="submission" date="2020-03" db="EMBL/GenBank/DDBJ databases">
        <title>Isolation and identification of active actinomycetes.</title>
        <authorList>
            <person name="Sun X."/>
        </authorList>
    </citation>
    <scope>NUCLEOTIDE SEQUENCE [LARGE SCALE GENOMIC DNA]</scope>
    <source>
        <strain evidence="3 4">NEAU-D13</strain>
    </source>
</reference>
<feature type="compositionally biased region" description="Acidic residues" evidence="1">
    <location>
        <begin position="50"/>
        <end position="60"/>
    </location>
</feature>